<feature type="transmembrane region" description="Helical" evidence="6">
    <location>
        <begin position="90"/>
        <end position="112"/>
    </location>
</feature>
<feature type="transmembrane region" description="Helical" evidence="6">
    <location>
        <begin position="146"/>
        <end position="170"/>
    </location>
</feature>
<feature type="transmembrane region" description="Helical" evidence="6">
    <location>
        <begin position="6"/>
        <end position="32"/>
    </location>
</feature>
<comment type="subcellular location">
    <subcellularLocation>
        <location evidence="1">Cell membrane</location>
        <topology evidence="1">Multi-pass membrane protein</topology>
    </subcellularLocation>
</comment>
<dbReference type="Pfam" id="PF03994">
    <property type="entry name" value="DUF350"/>
    <property type="match status" value="1"/>
</dbReference>
<dbReference type="AlphaFoldDB" id="A0A7J3VT47"/>
<evidence type="ECO:0000256" key="4">
    <source>
        <dbReference type="ARBA" id="ARBA00022989"/>
    </source>
</evidence>
<keyword evidence="5 6" id="KW-0472">Membrane</keyword>
<evidence type="ECO:0000256" key="1">
    <source>
        <dbReference type="ARBA" id="ARBA00004651"/>
    </source>
</evidence>
<keyword evidence="3 6" id="KW-0812">Transmembrane</keyword>
<accession>A0A7J3VT47</accession>
<dbReference type="GO" id="GO:0005886">
    <property type="term" value="C:plasma membrane"/>
    <property type="evidence" value="ECO:0007669"/>
    <property type="project" value="UniProtKB-SubCell"/>
</dbReference>
<comment type="caution">
    <text evidence="7">The sequence shown here is derived from an EMBL/GenBank/DDBJ whole genome shotgun (WGS) entry which is preliminary data.</text>
</comment>
<proteinExistence type="predicted"/>
<keyword evidence="4 6" id="KW-1133">Transmembrane helix</keyword>
<feature type="transmembrane region" description="Helical" evidence="6">
    <location>
        <begin position="53"/>
        <end position="70"/>
    </location>
</feature>
<evidence type="ECO:0000256" key="3">
    <source>
        <dbReference type="ARBA" id="ARBA00022692"/>
    </source>
</evidence>
<organism evidence="7">
    <name type="scientific">Caldiarchaeum subterraneum</name>
    <dbReference type="NCBI Taxonomy" id="311458"/>
    <lineage>
        <taxon>Archaea</taxon>
        <taxon>Nitrososphaerota</taxon>
        <taxon>Candidatus Caldarchaeales</taxon>
        <taxon>Candidatus Caldarchaeaceae</taxon>
        <taxon>Candidatus Caldarchaeum</taxon>
    </lineage>
</organism>
<gene>
    <name evidence="7" type="ORF">ENM31_03405</name>
</gene>
<evidence type="ECO:0000256" key="2">
    <source>
        <dbReference type="ARBA" id="ARBA00022475"/>
    </source>
</evidence>
<keyword evidence="2" id="KW-1003">Cell membrane</keyword>
<dbReference type="EMBL" id="DRXH01000116">
    <property type="protein sequence ID" value="HHM44328.1"/>
    <property type="molecule type" value="Genomic_DNA"/>
</dbReference>
<name>A0A7J3VT47_CALS0</name>
<reference evidence="7" key="1">
    <citation type="journal article" date="2020" name="mSystems">
        <title>Genome- and Community-Level Interaction Insights into Carbon Utilization and Element Cycling Functions of Hydrothermarchaeota in Hydrothermal Sediment.</title>
        <authorList>
            <person name="Zhou Z."/>
            <person name="Liu Y."/>
            <person name="Xu W."/>
            <person name="Pan J."/>
            <person name="Luo Z.H."/>
            <person name="Li M."/>
        </authorList>
    </citation>
    <scope>NUCLEOTIDE SEQUENCE [LARGE SCALE GENOMIC DNA]</scope>
    <source>
        <strain evidence="7">SpSt-1074</strain>
    </source>
</reference>
<dbReference type="InterPro" id="IPR007140">
    <property type="entry name" value="DUF350"/>
</dbReference>
<sequence length="183" mass="19198">MSVVSAVFDIVIALLQLVFGVALALFSITVAINILNRATKGINEFEELRKRNLAVGVYVAGILIAVGNVVGQAVSGVSKAVVPGAFNLPALIGGLVQLFVGLPLAIVVITWAQNRVYSWLVGAASKLPKVEIEKFNIQEELKNGNLAVALVLFGTFVAISLVVSQGVAFLSEPISSAIRSLIS</sequence>
<evidence type="ECO:0000313" key="7">
    <source>
        <dbReference type="EMBL" id="HHM44328.1"/>
    </source>
</evidence>
<protein>
    <submittedName>
        <fullName evidence="7">DUF350 domain-containing protein</fullName>
    </submittedName>
</protein>
<evidence type="ECO:0000256" key="5">
    <source>
        <dbReference type="ARBA" id="ARBA00023136"/>
    </source>
</evidence>
<evidence type="ECO:0000256" key="6">
    <source>
        <dbReference type="SAM" id="Phobius"/>
    </source>
</evidence>